<sequence length="583" mass="61394">MGNAVRGAFVRLPLGTAVAVPASVVTAAALALPSSVEVRTVPLPVVASVAAVVVSAFGLVIVERLAATHRVAGTFAAVLPRLGLLAAAIVAVWGWWACLADDAAGFPSVRAPVLAVAATAAAVGFVVAIREWQHVPADGDPVPIVARLRRQWLPLGVLALVVAASVSYPFVRPAAWTERGGGSLTTDRVDRPSTVAWQRQFPDLIDAVAVADGGVVVVRRPGVVEAIDGATGRTRWTYTRRRAPATTKRGAARVSPDGRTVVVPFGRGSSPRSTSMYVVLDGRTGEQRWTLPATKLLYAVTDNAVVLRDHRHRSGAIPVLTGYDGRDGRRRWAWRGTEIGPRCGIGDTAPAALADRLAVSTICPNDNGRRAVVALLSDRDGRPQARLDYDLGGPRSGLDYVGNGVALEGTGQRLVVGIIPMGGDRSVHLVDALTGRETAVLDTAHHVLINVGATGLLWWDNTAERDNSGPRMNAISDPSGGGRVVLPGVPNGACGDTRPVWTRTHLVTLCTGTDRPVRVVTTRLDGTTDGQFDLPAPVGEADRPGRRWQQVVQFVDTGGGFATRGDSPPVVVDEAHKVLLGLR</sequence>
<dbReference type="SUPFAM" id="SSF50998">
    <property type="entry name" value="Quinoprotein alcohol dehydrogenase-like"/>
    <property type="match status" value="1"/>
</dbReference>
<reference evidence="3" key="1">
    <citation type="submission" date="2021-01" db="EMBL/GenBank/DDBJ databases">
        <title>Whole genome shotgun sequence of Virgisporangium aliadipatigenens NBRC 105644.</title>
        <authorList>
            <person name="Komaki H."/>
            <person name="Tamura T."/>
        </authorList>
    </citation>
    <scope>NUCLEOTIDE SEQUENCE</scope>
    <source>
        <strain evidence="3">NBRC 105644</strain>
    </source>
</reference>
<feature type="transmembrane region" description="Helical" evidence="1">
    <location>
        <begin position="152"/>
        <end position="171"/>
    </location>
</feature>
<evidence type="ECO:0000313" key="3">
    <source>
        <dbReference type="EMBL" id="GIJ46133.1"/>
    </source>
</evidence>
<accession>A0A8J3YLU9</accession>
<dbReference type="InterPro" id="IPR002372">
    <property type="entry name" value="PQQ_rpt_dom"/>
</dbReference>
<feature type="transmembrane region" description="Helical" evidence="1">
    <location>
        <begin position="12"/>
        <end position="31"/>
    </location>
</feature>
<name>A0A8J3YLU9_9ACTN</name>
<feature type="transmembrane region" description="Helical" evidence="1">
    <location>
        <begin position="109"/>
        <end position="132"/>
    </location>
</feature>
<evidence type="ECO:0000256" key="1">
    <source>
        <dbReference type="SAM" id="Phobius"/>
    </source>
</evidence>
<dbReference type="AlphaFoldDB" id="A0A8J3YLU9"/>
<keyword evidence="1" id="KW-0812">Transmembrane</keyword>
<gene>
    <name evidence="3" type="ORF">Val02_30190</name>
</gene>
<feature type="transmembrane region" description="Helical" evidence="1">
    <location>
        <begin position="74"/>
        <end position="97"/>
    </location>
</feature>
<proteinExistence type="predicted"/>
<dbReference type="InterPro" id="IPR011047">
    <property type="entry name" value="Quinoprotein_ADH-like_sf"/>
</dbReference>
<keyword evidence="1" id="KW-0472">Membrane</keyword>
<evidence type="ECO:0000259" key="2">
    <source>
        <dbReference type="Pfam" id="PF13360"/>
    </source>
</evidence>
<dbReference type="Gene3D" id="2.130.10.10">
    <property type="entry name" value="YVTN repeat-like/Quinoprotein amine dehydrogenase"/>
    <property type="match status" value="1"/>
</dbReference>
<organism evidence="3 4">
    <name type="scientific">Virgisporangium aliadipatigenens</name>
    <dbReference type="NCBI Taxonomy" id="741659"/>
    <lineage>
        <taxon>Bacteria</taxon>
        <taxon>Bacillati</taxon>
        <taxon>Actinomycetota</taxon>
        <taxon>Actinomycetes</taxon>
        <taxon>Micromonosporales</taxon>
        <taxon>Micromonosporaceae</taxon>
        <taxon>Virgisporangium</taxon>
    </lineage>
</organism>
<dbReference type="EMBL" id="BOPF01000009">
    <property type="protein sequence ID" value="GIJ46133.1"/>
    <property type="molecule type" value="Genomic_DNA"/>
</dbReference>
<dbReference type="InterPro" id="IPR015943">
    <property type="entry name" value="WD40/YVTN_repeat-like_dom_sf"/>
</dbReference>
<keyword evidence="1" id="KW-1133">Transmembrane helix</keyword>
<dbReference type="Pfam" id="PF13360">
    <property type="entry name" value="PQQ_2"/>
    <property type="match status" value="1"/>
</dbReference>
<protein>
    <recommendedName>
        <fullName evidence="2">Pyrrolo-quinoline quinone repeat domain-containing protein</fullName>
    </recommendedName>
</protein>
<dbReference type="Proteomes" id="UP000619260">
    <property type="component" value="Unassembled WGS sequence"/>
</dbReference>
<evidence type="ECO:0000313" key="4">
    <source>
        <dbReference type="Proteomes" id="UP000619260"/>
    </source>
</evidence>
<comment type="caution">
    <text evidence="3">The sequence shown here is derived from an EMBL/GenBank/DDBJ whole genome shotgun (WGS) entry which is preliminary data.</text>
</comment>
<feature type="domain" description="Pyrrolo-quinoline quinone repeat" evidence="2">
    <location>
        <begin position="195"/>
        <end position="292"/>
    </location>
</feature>
<keyword evidence="4" id="KW-1185">Reference proteome</keyword>
<feature type="transmembrane region" description="Helical" evidence="1">
    <location>
        <begin position="43"/>
        <end position="62"/>
    </location>
</feature>